<dbReference type="InterPro" id="IPR050173">
    <property type="entry name" value="ABC_transporter_C-like"/>
</dbReference>
<feature type="domain" description="ABC transporter" evidence="11">
    <location>
        <begin position="718"/>
        <end position="953"/>
    </location>
</feature>
<keyword evidence="14" id="KW-1185">Reference proteome</keyword>
<dbReference type="OrthoDB" id="6500128at2759"/>
<evidence type="ECO:0000256" key="1">
    <source>
        <dbReference type="ARBA" id="ARBA00004141"/>
    </source>
</evidence>
<dbReference type="CDD" id="cd18604">
    <property type="entry name" value="ABC_6TM_VMR1_D2_like"/>
    <property type="match status" value="1"/>
</dbReference>
<evidence type="ECO:0000313" key="14">
    <source>
        <dbReference type="Proteomes" id="UP000076722"/>
    </source>
</evidence>
<name>A0A164Y6E1_9AGAM</name>
<feature type="transmembrane region" description="Helical" evidence="10">
    <location>
        <begin position="1242"/>
        <end position="1262"/>
    </location>
</feature>
<feature type="region of interest" description="Disordered" evidence="9">
    <location>
        <begin position="460"/>
        <end position="481"/>
    </location>
</feature>
<dbReference type="PANTHER" id="PTHR24223:SF356">
    <property type="entry name" value="ATP-BINDING CASSETTE TRANSPORTER ABC4"/>
    <property type="match status" value="1"/>
</dbReference>
<evidence type="ECO:0000259" key="11">
    <source>
        <dbReference type="PROSITE" id="PS50893"/>
    </source>
</evidence>
<accession>A0A164Y6E1</accession>
<evidence type="ECO:0000256" key="3">
    <source>
        <dbReference type="ARBA" id="ARBA00022692"/>
    </source>
</evidence>
<feature type="transmembrane region" description="Helical" evidence="10">
    <location>
        <begin position="1158"/>
        <end position="1179"/>
    </location>
</feature>
<feature type="domain" description="ABC transmembrane type-1" evidence="12">
    <location>
        <begin position="296"/>
        <end position="669"/>
    </location>
</feature>
<feature type="transmembrane region" description="Helical" evidence="10">
    <location>
        <begin position="1057"/>
        <end position="1081"/>
    </location>
</feature>
<feature type="transmembrane region" description="Helical" evidence="10">
    <location>
        <begin position="85"/>
        <end position="109"/>
    </location>
</feature>
<dbReference type="CDD" id="cd18596">
    <property type="entry name" value="ABC_6TM_VMR1_D1_like"/>
    <property type="match status" value="1"/>
</dbReference>
<evidence type="ECO:0000256" key="6">
    <source>
        <dbReference type="ARBA" id="ARBA00022840"/>
    </source>
</evidence>
<keyword evidence="3 10" id="KW-0812">Transmembrane</keyword>
<dbReference type="InterPro" id="IPR017871">
    <property type="entry name" value="ABC_transporter-like_CS"/>
</dbReference>
<dbReference type="Gene3D" id="3.40.50.300">
    <property type="entry name" value="P-loop containing nucleotide triphosphate hydrolases"/>
    <property type="match status" value="2"/>
</dbReference>
<dbReference type="SUPFAM" id="SSF90123">
    <property type="entry name" value="ABC transporter transmembrane region"/>
    <property type="match status" value="2"/>
</dbReference>
<dbReference type="CDD" id="cd03250">
    <property type="entry name" value="ABCC_MRP_domain1"/>
    <property type="match status" value="1"/>
</dbReference>
<dbReference type="GO" id="GO:0140359">
    <property type="term" value="F:ABC-type transporter activity"/>
    <property type="evidence" value="ECO:0007669"/>
    <property type="project" value="InterPro"/>
</dbReference>
<dbReference type="InterPro" id="IPR003439">
    <property type="entry name" value="ABC_transporter-like_ATP-bd"/>
</dbReference>
<dbReference type="InterPro" id="IPR027417">
    <property type="entry name" value="P-loop_NTPase"/>
</dbReference>
<organism evidence="13 14">
    <name type="scientific">Sistotremastrum niveocremeum HHB9708</name>
    <dbReference type="NCBI Taxonomy" id="1314777"/>
    <lineage>
        <taxon>Eukaryota</taxon>
        <taxon>Fungi</taxon>
        <taxon>Dikarya</taxon>
        <taxon>Basidiomycota</taxon>
        <taxon>Agaricomycotina</taxon>
        <taxon>Agaricomycetes</taxon>
        <taxon>Sistotremastrales</taxon>
        <taxon>Sistotremastraceae</taxon>
        <taxon>Sertulicium</taxon>
        <taxon>Sertulicium niveocremeum</taxon>
    </lineage>
</organism>
<feature type="transmembrane region" description="Helical" evidence="10">
    <location>
        <begin position="1274"/>
        <end position="1293"/>
    </location>
</feature>
<reference evidence="13 14" key="1">
    <citation type="journal article" date="2016" name="Mol. Biol. Evol.">
        <title>Comparative Genomics of Early-Diverging Mushroom-Forming Fungi Provides Insights into the Origins of Lignocellulose Decay Capabilities.</title>
        <authorList>
            <person name="Nagy L.G."/>
            <person name="Riley R."/>
            <person name="Tritt A."/>
            <person name="Adam C."/>
            <person name="Daum C."/>
            <person name="Floudas D."/>
            <person name="Sun H."/>
            <person name="Yadav J.S."/>
            <person name="Pangilinan J."/>
            <person name="Larsson K.H."/>
            <person name="Matsuura K."/>
            <person name="Barry K."/>
            <person name="Labutti K."/>
            <person name="Kuo R."/>
            <person name="Ohm R.A."/>
            <person name="Bhattacharya S.S."/>
            <person name="Shirouzu T."/>
            <person name="Yoshinaga Y."/>
            <person name="Martin F.M."/>
            <person name="Grigoriev I.V."/>
            <person name="Hibbett D.S."/>
        </authorList>
    </citation>
    <scope>NUCLEOTIDE SEQUENCE [LARGE SCALE GENOMIC DNA]</scope>
    <source>
        <strain evidence="13 14">HHB9708</strain>
    </source>
</reference>
<protein>
    <submittedName>
        <fullName evidence="13">p-loop containing nucleoside triphosphate hydrolase protein</fullName>
    </submittedName>
</protein>
<keyword evidence="8 10" id="KW-0472">Membrane</keyword>
<comment type="subcellular location">
    <subcellularLocation>
        <location evidence="1">Membrane</location>
        <topology evidence="1">Multi-pass membrane protein</topology>
    </subcellularLocation>
</comment>
<dbReference type="Proteomes" id="UP000076722">
    <property type="component" value="Unassembled WGS sequence"/>
</dbReference>
<feature type="region of interest" description="Disordered" evidence="9">
    <location>
        <begin position="962"/>
        <end position="981"/>
    </location>
</feature>
<dbReference type="GO" id="GO:0016020">
    <property type="term" value="C:membrane"/>
    <property type="evidence" value="ECO:0007669"/>
    <property type="project" value="UniProtKB-SubCell"/>
</dbReference>
<feature type="compositionally biased region" description="Basic and acidic residues" evidence="9">
    <location>
        <begin position="962"/>
        <end position="972"/>
    </location>
</feature>
<dbReference type="EMBL" id="KV419398">
    <property type="protein sequence ID" value="KZS96624.1"/>
    <property type="molecule type" value="Genomic_DNA"/>
</dbReference>
<feature type="region of interest" description="Disordered" evidence="9">
    <location>
        <begin position="1450"/>
        <end position="1485"/>
    </location>
</feature>
<evidence type="ECO:0000256" key="5">
    <source>
        <dbReference type="ARBA" id="ARBA00022741"/>
    </source>
</evidence>
<evidence type="ECO:0000256" key="7">
    <source>
        <dbReference type="ARBA" id="ARBA00022989"/>
    </source>
</evidence>
<dbReference type="Gene3D" id="1.20.1560.10">
    <property type="entry name" value="ABC transporter type 1, transmembrane domain"/>
    <property type="match status" value="3"/>
</dbReference>
<evidence type="ECO:0000256" key="2">
    <source>
        <dbReference type="ARBA" id="ARBA00022448"/>
    </source>
</evidence>
<dbReference type="GO" id="GO:0016887">
    <property type="term" value="F:ATP hydrolysis activity"/>
    <property type="evidence" value="ECO:0007669"/>
    <property type="project" value="InterPro"/>
</dbReference>
<feature type="transmembrane region" description="Helical" evidence="10">
    <location>
        <begin position="35"/>
        <end position="54"/>
    </location>
</feature>
<dbReference type="PANTHER" id="PTHR24223">
    <property type="entry name" value="ATP-BINDING CASSETTE SUB-FAMILY C"/>
    <property type="match status" value="1"/>
</dbReference>
<gene>
    <name evidence="13" type="ORF">SISNIDRAFT_482423</name>
</gene>
<feature type="transmembrane region" description="Helical" evidence="10">
    <location>
        <begin position="295"/>
        <end position="316"/>
    </location>
</feature>
<evidence type="ECO:0000256" key="10">
    <source>
        <dbReference type="SAM" id="Phobius"/>
    </source>
</evidence>
<feature type="region of interest" description="Disordered" evidence="9">
    <location>
        <begin position="388"/>
        <end position="410"/>
    </location>
</feature>
<keyword evidence="7 10" id="KW-1133">Transmembrane helix</keyword>
<dbReference type="SMART" id="SM00382">
    <property type="entry name" value="AAA"/>
    <property type="match status" value="2"/>
</dbReference>
<dbReference type="InterPro" id="IPR036640">
    <property type="entry name" value="ABC1_TM_sf"/>
</dbReference>
<dbReference type="CDD" id="cd03244">
    <property type="entry name" value="ABCC_MRP_domain2"/>
    <property type="match status" value="1"/>
</dbReference>
<keyword evidence="5" id="KW-0547">Nucleotide-binding</keyword>
<dbReference type="Pfam" id="PF00005">
    <property type="entry name" value="ABC_tran"/>
    <property type="match status" value="2"/>
</dbReference>
<evidence type="ECO:0000256" key="8">
    <source>
        <dbReference type="ARBA" id="ARBA00023136"/>
    </source>
</evidence>
<dbReference type="GO" id="GO:0005524">
    <property type="term" value="F:ATP binding"/>
    <property type="evidence" value="ECO:0007669"/>
    <property type="project" value="UniProtKB-KW"/>
</dbReference>
<keyword evidence="4" id="KW-0677">Repeat</keyword>
<dbReference type="InterPro" id="IPR011527">
    <property type="entry name" value="ABC1_TM_dom"/>
</dbReference>
<dbReference type="FunFam" id="1.20.1560.10:FF:000013">
    <property type="entry name" value="ABC transporter C family member 2"/>
    <property type="match status" value="1"/>
</dbReference>
<dbReference type="SUPFAM" id="SSF52540">
    <property type="entry name" value="P-loop containing nucleoside triphosphate hydrolases"/>
    <property type="match status" value="2"/>
</dbReference>
<keyword evidence="13" id="KW-0378">Hydrolase</keyword>
<dbReference type="PROSITE" id="PS50929">
    <property type="entry name" value="ABC_TM1F"/>
    <property type="match status" value="2"/>
</dbReference>
<feature type="transmembrane region" description="Helical" evidence="10">
    <location>
        <begin position="529"/>
        <end position="550"/>
    </location>
</feature>
<evidence type="ECO:0000256" key="9">
    <source>
        <dbReference type="SAM" id="MobiDB-lite"/>
    </source>
</evidence>
<feature type="transmembrane region" description="Helical" evidence="10">
    <location>
        <begin position="336"/>
        <end position="356"/>
    </location>
</feature>
<dbReference type="STRING" id="1314777.A0A164Y6E1"/>
<feature type="compositionally biased region" description="Basic and acidic residues" evidence="9">
    <location>
        <begin position="460"/>
        <end position="480"/>
    </location>
</feature>
<evidence type="ECO:0000259" key="12">
    <source>
        <dbReference type="PROSITE" id="PS50929"/>
    </source>
</evidence>
<feature type="transmembrane region" description="Helical" evidence="10">
    <location>
        <begin position="503"/>
        <end position="523"/>
    </location>
</feature>
<feature type="transmembrane region" description="Helical" evidence="10">
    <location>
        <begin position="182"/>
        <end position="201"/>
    </location>
</feature>
<feature type="transmembrane region" description="Helical" evidence="10">
    <location>
        <begin position="115"/>
        <end position="136"/>
    </location>
</feature>
<feature type="transmembrane region" description="Helical" evidence="10">
    <location>
        <begin position="1014"/>
        <end position="1037"/>
    </location>
</feature>
<dbReference type="Pfam" id="PF00664">
    <property type="entry name" value="ABC_membrane"/>
    <property type="match status" value="2"/>
</dbReference>
<keyword evidence="6" id="KW-0067">ATP-binding</keyword>
<feature type="compositionally biased region" description="Polar residues" evidence="9">
    <location>
        <begin position="1450"/>
        <end position="1464"/>
    </location>
</feature>
<feature type="transmembrane region" description="Helical" evidence="10">
    <location>
        <begin position="1134"/>
        <end position="1152"/>
    </location>
</feature>
<dbReference type="PROSITE" id="PS00211">
    <property type="entry name" value="ABC_TRANSPORTER_1"/>
    <property type="match status" value="1"/>
</dbReference>
<feature type="domain" description="ABC transporter" evidence="11">
    <location>
        <begin position="1334"/>
        <end position="1597"/>
    </location>
</feature>
<keyword evidence="2" id="KW-0813">Transport</keyword>
<feature type="transmembrane region" description="Helical" evidence="10">
    <location>
        <begin position="612"/>
        <end position="630"/>
    </location>
</feature>
<evidence type="ECO:0000256" key="4">
    <source>
        <dbReference type="ARBA" id="ARBA00022737"/>
    </source>
</evidence>
<feature type="domain" description="ABC transmembrane type-1" evidence="12">
    <location>
        <begin position="1018"/>
        <end position="1284"/>
    </location>
</feature>
<dbReference type="InterPro" id="IPR003593">
    <property type="entry name" value="AAA+_ATPase"/>
</dbReference>
<evidence type="ECO:0000313" key="13">
    <source>
        <dbReference type="EMBL" id="KZS96624.1"/>
    </source>
</evidence>
<dbReference type="PROSITE" id="PS50893">
    <property type="entry name" value="ABC_TRANSPORTER_2"/>
    <property type="match status" value="2"/>
</dbReference>
<feature type="transmembrane region" description="Helical" evidence="10">
    <location>
        <begin position="143"/>
        <end position="162"/>
    </location>
</feature>
<proteinExistence type="predicted"/>
<sequence>MEQQPILLYQNLLHPFLDANYPVATNGSIWTDPRIIPVYLSAISLFLLGLHAIIPETRLRRFYSFFVDVSYRVKELQDPAYKESIAWSILQSVRIVASLALLAIQLVLINQNFNVINLTLLAFFAYTALLSPVPIFGTSKWKYLVSSHLSFLHLIILFIYVLRDIAPVAAGRLPLDYQEGALGWTRFAVLILTGFFVPANLPRRYIPADPENPIPPTITQTASYLSLAFFSHLDPLIYKAFKNSTLTIDDLPTLADDDTAGYIEKSGFKTLDPVQLGRKQWSFIWATIFYFKKQYAVMSALSIVQAINEFASPVAINRILSYLEGDHDALRPWVWIVWLTVGPIINSICQQTYLYFSTKVVIRRSAIITHLVFVHSLRVRLSTAVKKEDAPSSKKTKKAPAAPLEAIQSPAPTPVESQAIDAADAAHVTGIPAEMMDGADPAGTAPSSVAATEVAVKAAETNKPKEELRVEEKKPEEKSQDQIGKITNMISSDLRILQGGADWLTPVFLVVRLGICIALLYIILGWSAFVGMAIFICMIPVPGWLAKLGMKLQATKMKKSDARIAAINQVMNVLRMIKIFAWEDKVEKHLSEKREEELGYILKTQWLSTGTWMLNSIFPLMTMIATYATYTLILKKSLTASTIYSSIAVFNIFQEHLFGLFHYLPNMLRAIVSLNRVGDFVNNGELYSESGKEALVSTGAGEESSGIKICKSAFTWEKQSDSATGAQTPSTGRRNFKLQIDGDLVFKHGELNIICGPTGSGKTSMLMALLGEMYYQPLGPDSQWSLPREQGVAYAAQESWVLNETIRDNILFGAKYDKERFDKVIYQCALTRDLSLFEAGDLTEVGEKGITLSGGQKARLTLARAVYSSAQTLLLDDVLSALDVHTARWVADKCLGGDLLRGRTTILVTHNVLLVEPYAAYVISLSVDGRIVSQGTVAEALRKNDRLRAEIELEEAQARKEGYLGEDHKESEASDEDKDASKAAGKLIVPEEMAQGHLSWRAMKMWLVEFGGPFFFTLCLVGIFADSVMSIAAKWFLGYWAMQYDAIDHAEVPVPKYLAIYAGILVAGLIFVGFANGYWAWGSVRASRALHRKLVHSILTSTFRWLDTTPISRVLSRCSQDCQMIDGPLAEMSIGFLYITSGLICTIIAVITQAGLTALISAFVVVALGMLSGQLYMAAQLPVKRDMSNARSPVLSHVGAALTGLVSIRAYGAQAAFHDESLRRIDRYTRAARVYWNLNRWIGVRMDTLGGLFTGIVAAYVVYGRPTTSGNVGFTLALMSGFSFELLVWIRLFNEVEVQGNSLERIQDFLDIDHEPPSTKDASPPAYWPASGELIVENLSAKYSLDGPEVLKNINFVLKSGERMGIVGRTGAGKSTVALALLRAIPTTGTVLYDGLDTDKINLCALRSNVTVIPQHPELLAGTLRENLDPFGDHDDALLNEVLNAAGLNRTQTSNTTAGPSTGAPQRANVGEAPADNAGKSGESGTIGLDTEVASGGSNFSQGQRQIIALARAILRRSRVVILDEATAAIDYETDRVIQESLKTEFKDATVITVAHRLQTIMGSDKILVLDAGEIKELDSPKALLKRQGSFFKGLVDESSDKEALYSAAGL</sequence>